<dbReference type="RefSeq" id="WP_193380735.1">
    <property type="nucleotide sequence ID" value="NZ_JABXWF010000003.1"/>
</dbReference>
<protein>
    <submittedName>
        <fullName evidence="2">Cupin domain-containing protein</fullName>
    </submittedName>
</protein>
<evidence type="ECO:0000259" key="1">
    <source>
        <dbReference type="Pfam" id="PF07883"/>
    </source>
</evidence>
<dbReference type="InterPro" id="IPR053146">
    <property type="entry name" value="QDO-like"/>
</dbReference>
<dbReference type="InterPro" id="IPR011051">
    <property type="entry name" value="RmlC_Cupin_sf"/>
</dbReference>
<name>A0ABU4MPX7_9ACTN</name>
<dbReference type="Gene3D" id="2.60.120.10">
    <property type="entry name" value="Jelly Rolls"/>
    <property type="match status" value="1"/>
</dbReference>
<proteinExistence type="predicted"/>
<accession>A0ABU4MPX7</accession>
<dbReference type="Pfam" id="PF07883">
    <property type="entry name" value="Cupin_2"/>
    <property type="match status" value="1"/>
</dbReference>
<reference evidence="2 3" key="1">
    <citation type="journal article" date="2023" name="Microb. Genom.">
        <title>Mesoterricola silvestris gen. nov., sp. nov., Mesoterricola sediminis sp. nov., Geothrix oryzae sp. nov., Geothrix edaphica sp. nov., Geothrix rubra sp. nov., and Geothrix limicola sp. nov., six novel members of Acidobacteriota isolated from soils.</title>
        <authorList>
            <person name="Weisberg A.J."/>
            <person name="Pearce E."/>
            <person name="Kramer C.G."/>
            <person name="Chang J.H."/>
            <person name="Clarke C.R."/>
        </authorList>
    </citation>
    <scope>NUCLEOTIDE SEQUENCE [LARGE SCALE GENOMIC DNA]</scope>
    <source>
        <strain evidence="2 3">NE20-4-1</strain>
    </source>
</reference>
<sequence length="157" mass="17115">MSSALVRNPGDGTTFSYHGNVVEQVVSNAESSGLISVTRQLARPDHAPPLHTHSLEDESWIVLSGRVRFWVGSTSFDECEVYEAEPGAFVWGPRSVPHSYQAITSTAELLVMCNPGAIEGYFHEAGATDSRSDAPHSLMEEYGFVIHGNPPPVPRTY</sequence>
<dbReference type="Proteomes" id="UP001282474">
    <property type="component" value="Unassembled WGS sequence"/>
</dbReference>
<dbReference type="PANTHER" id="PTHR36440:SF1">
    <property type="entry name" value="PUTATIVE (AFU_ORTHOLOGUE AFUA_8G07350)-RELATED"/>
    <property type="match status" value="1"/>
</dbReference>
<dbReference type="EMBL" id="JARAWJ010000010">
    <property type="protein sequence ID" value="MDX3038652.1"/>
    <property type="molecule type" value="Genomic_DNA"/>
</dbReference>
<feature type="domain" description="Cupin type-2" evidence="1">
    <location>
        <begin position="44"/>
        <end position="111"/>
    </location>
</feature>
<dbReference type="InterPro" id="IPR013096">
    <property type="entry name" value="Cupin_2"/>
</dbReference>
<gene>
    <name evidence="2" type="ORF">PV383_15930</name>
</gene>
<dbReference type="SUPFAM" id="SSF51182">
    <property type="entry name" value="RmlC-like cupins"/>
    <property type="match status" value="1"/>
</dbReference>
<dbReference type="InterPro" id="IPR014710">
    <property type="entry name" value="RmlC-like_jellyroll"/>
</dbReference>
<evidence type="ECO:0000313" key="3">
    <source>
        <dbReference type="Proteomes" id="UP001282474"/>
    </source>
</evidence>
<dbReference type="PANTHER" id="PTHR36440">
    <property type="entry name" value="PUTATIVE (AFU_ORTHOLOGUE AFUA_8G07350)-RELATED"/>
    <property type="match status" value="1"/>
</dbReference>
<evidence type="ECO:0000313" key="2">
    <source>
        <dbReference type="EMBL" id="MDX3038652.1"/>
    </source>
</evidence>
<organism evidence="2 3">
    <name type="scientific">Streptomyces caniscabiei</name>
    <dbReference type="NCBI Taxonomy" id="2746961"/>
    <lineage>
        <taxon>Bacteria</taxon>
        <taxon>Bacillati</taxon>
        <taxon>Actinomycetota</taxon>
        <taxon>Actinomycetes</taxon>
        <taxon>Kitasatosporales</taxon>
        <taxon>Streptomycetaceae</taxon>
        <taxon>Streptomyces</taxon>
    </lineage>
</organism>
<comment type="caution">
    <text evidence="2">The sequence shown here is derived from an EMBL/GenBank/DDBJ whole genome shotgun (WGS) entry which is preliminary data.</text>
</comment>
<keyword evidence="3" id="KW-1185">Reference proteome</keyword>